<evidence type="ECO:0000256" key="5">
    <source>
        <dbReference type="ARBA" id="ARBA00022741"/>
    </source>
</evidence>
<gene>
    <name evidence="10" type="ORF">ACE3NQ_04940</name>
</gene>
<comment type="similarity">
    <text evidence="2">Belongs to the ABC transporter superfamily.</text>
</comment>
<comment type="subcellular location">
    <subcellularLocation>
        <location evidence="1">Cell membrane</location>
        <topology evidence="1">Peripheral membrane protein</topology>
    </subcellularLocation>
</comment>
<dbReference type="InterPro" id="IPR015856">
    <property type="entry name" value="ABC_transpr_CbiO/EcfA_su"/>
</dbReference>
<dbReference type="SUPFAM" id="SSF52540">
    <property type="entry name" value="P-loop containing nucleoside triphosphate hydrolases"/>
    <property type="match status" value="2"/>
</dbReference>
<keyword evidence="5" id="KW-0547">Nucleotide-binding</keyword>
<dbReference type="InterPro" id="IPR003593">
    <property type="entry name" value="AAA+_ATPase"/>
</dbReference>
<comment type="caution">
    <text evidence="10">The sequence shown here is derived from an EMBL/GenBank/DDBJ whole genome shotgun (WGS) entry which is preliminary data.</text>
</comment>
<evidence type="ECO:0000313" key="11">
    <source>
        <dbReference type="Proteomes" id="UP001580407"/>
    </source>
</evidence>
<protein>
    <submittedName>
        <fullName evidence="10">ABC transporter ATP-binding protein</fullName>
    </submittedName>
</protein>
<dbReference type="InterPro" id="IPR050095">
    <property type="entry name" value="ECF_ABC_transporter_ATP-bd"/>
</dbReference>
<accession>A0ABV5B3K9</accession>
<dbReference type="SMART" id="SM00382">
    <property type="entry name" value="AAA"/>
    <property type="match status" value="2"/>
</dbReference>
<dbReference type="PROSITE" id="PS50893">
    <property type="entry name" value="ABC_TRANSPORTER_2"/>
    <property type="match status" value="2"/>
</dbReference>
<dbReference type="Proteomes" id="UP001580407">
    <property type="component" value="Unassembled WGS sequence"/>
</dbReference>
<keyword evidence="11" id="KW-1185">Reference proteome</keyword>
<evidence type="ECO:0000256" key="7">
    <source>
        <dbReference type="ARBA" id="ARBA00022967"/>
    </source>
</evidence>
<dbReference type="Pfam" id="PF00005">
    <property type="entry name" value="ABC_tran"/>
    <property type="match status" value="2"/>
</dbReference>
<dbReference type="RefSeq" id="WP_375524082.1">
    <property type="nucleotide sequence ID" value="NZ_JBHILM010000004.1"/>
</dbReference>
<keyword evidence="8" id="KW-0472">Membrane</keyword>
<keyword evidence="6 10" id="KW-0067">ATP-binding</keyword>
<evidence type="ECO:0000256" key="2">
    <source>
        <dbReference type="ARBA" id="ARBA00005417"/>
    </source>
</evidence>
<evidence type="ECO:0000313" key="10">
    <source>
        <dbReference type="EMBL" id="MFB5680265.1"/>
    </source>
</evidence>
<sequence>MEIIRAEGLSFHYPDEERPALSDVSFRIEEGEFVVLCGASGCGKTTLLRHLKPELAPVGIRTGCLLFGGRQPSELSAEEAAKDIGMVFQNPDNGIVMDQVWHELAFGMENLGYPPQLMRARLAEIAQFFDLEPLLYKPVHMLSGGQKQLLNLASVLLLQPKLLLLDEPTSQLDPVAAKEFISMVQRLNREFSMTVVMSEHRLEDVIPAADRLLLLEDGRLKYSGSPRSVSIDMGRDKQAAVPAAGQTDELYRQGNDLAYLPSVTQMYLALNKDDKAIAEDAVPLMIREGRHWLQSFPFNPLCSVKEPIAVNDSTSAQAFRSESTAAVQLECYEVTFQYEKNAPEVLKKLNLRIADGEMLAILGGNGAGKSTLLQVMAGLLKPRRGSVRVNSKMKTGYLAQNPLLYFSHDTVEEELAAAAAYAGLPQPRREIDRLLKLLELTEVKNRHPHDISGGQQQKAALAIVLLLQPDVLLLDEPTKGLDPIAKRRLAELLWSLNQTGHTIVMVTHDVEFAAQYASRCALLFDGIITAEGTPEAFFASQYFYTTAVNRLVRDWLPDVVTLEEVLRRWNDPAGG</sequence>
<evidence type="ECO:0000259" key="9">
    <source>
        <dbReference type="PROSITE" id="PS50893"/>
    </source>
</evidence>
<evidence type="ECO:0000256" key="3">
    <source>
        <dbReference type="ARBA" id="ARBA00022448"/>
    </source>
</evidence>
<keyword evidence="7" id="KW-1278">Translocase</keyword>
<evidence type="ECO:0000256" key="8">
    <source>
        <dbReference type="ARBA" id="ARBA00023136"/>
    </source>
</evidence>
<keyword evidence="4" id="KW-1003">Cell membrane</keyword>
<organism evidence="10 11">
    <name type="scientific">Paenibacillus terreus</name>
    <dbReference type="NCBI Taxonomy" id="1387834"/>
    <lineage>
        <taxon>Bacteria</taxon>
        <taxon>Bacillati</taxon>
        <taxon>Bacillota</taxon>
        <taxon>Bacilli</taxon>
        <taxon>Bacillales</taxon>
        <taxon>Paenibacillaceae</taxon>
        <taxon>Paenibacillus</taxon>
    </lineage>
</organism>
<dbReference type="Gene3D" id="3.40.50.300">
    <property type="entry name" value="P-loop containing nucleotide triphosphate hydrolases"/>
    <property type="match status" value="2"/>
</dbReference>
<dbReference type="InterPro" id="IPR003439">
    <property type="entry name" value="ABC_transporter-like_ATP-bd"/>
</dbReference>
<feature type="domain" description="ABC transporter" evidence="9">
    <location>
        <begin position="4"/>
        <end position="242"/>
    </location>
</feature>
<keyword evidence="3" id="KW-0813">Transport</keyword>
<dbReference type="PANTHER" id="PTHR43553:SF27">
    <property type="entry name" value="ENERGY-COUPLING FACTOR TRANSPORTER ATP-BINDING PROTEIN ECFA2"/>
    <property type="match status" value="1"/>
</dbReference>
<evidence type="ECO:0000256" key="4">
    <source>
        <dbReference type="ARBA" id="ARBA00022475"/>
    </source>
</evidence>
<dbReference type="GO" id="GO:0005524">
    <property type="term" value="F:ATP binding"/>
    <property type="evidence" value="ECO:0007669"/>
    <property type="project" value="UniProtKB-KW"/>
</dbReference>
<dbReference type="EMBL" id="JBHILM010000004">
    <property type="protein sequence ID" value="MFB5680265.1"/>
    <property type="molecule type" value="Genomic_DNA"/>
</dbReference>
<evidence type="ECO:0000256" key="6">
    <source>
        <dbReference type="ARBA" id="ARBA00022840"/>
    </source>
</evidence>
<dbReference type="CDD" id="cd03225">
    <property type="entry name" value="ABC_cobalt_CbiO_domain1"/>
    <property type="match status" value="2"/>
</dbReference>
<evidence type="ECO:0000256" key="1">
    <source>
        <dbReference type="ARBA" id="ARBA00004202"/>
    </source>
</evidence>
<dbReference type="InterPro" id="IPR017871">
    <property type="entry name" value="ABC_transporter-like_CS"/>
</dbReference>
<dbReference type="PANTHER" id="PTHR43553">
    <property type="entry name" value="HEAVY METAL TRANSPORTER"/>
    <property type="match status" value="1"/>
</dbReference>
<dbReference type="InterPro" id="IPR027417">
    <property type="entry name" value="P-loop_NTPase"/>
</dbReference>
<dbReference type="PROSITE" id="PS00211">
    <property type="entry name" value="ABC_TRANSPORTER_1"/>
    <property type="match status" value="2"/>
</dbReference>
<feature type="domain" description="ABC transporter" evidence="9">
    <location>
        <begin position="329"/>
        <end position="550"/>
    </location>
</feature>
<proteinExistence type="inferred from homology"/>
<name>A0ABV5B3K9_9BACL</name>
<reference evidence="10 11" key="1">
    <citation type="submission" date="2024-09" db="EMBL/GenBank/DDBJ databases">
        <authorList>
            <person name="Ruan L."/>
        </authorList>
    </citation>
    <scope>NUCLEOTIDE SEQUENCE [LARGE SCALE GENOMIC DNA]</scope>
    <source>
        <strain evidence="10 11">D33</strain>
    </source>
</reference>